<dbReference type="InterPro" id="IPR011055">
    <property type="entry name" value="Dup_hybrid_motif"/>
</dbReference>
<dbReference type="Proteomes" id="UP000374630">
    <property type="component" value="Unassembled WGS sequence"/>
</dbReference>
<comment type="caution">
    <text evidence="3">The sequence shown here is derived from an EMBL/GenBank/DDBJ whole genome shotgun (WGS) entry which is preliminary data.</text>
</comment>
<evidence type="ECO:0000313" key="6">
    <source>
        <dbReference type="Proteomes" id="UP000374630"/>
    </source>
</evidence>
<keyword evidence="6" id="KW-1185">Reference proteome</keyword>
<evidence type="ECO:0000313" key="5">
    <source>
        <dbReference type="Proteomes" id="UP000345527"/>
    </source>
</evidence>
<dbReference type="OrthoDB" id="5245088at2"/>
<proteinExistence type="predicted"/>
<feature type="domain" description="M23ase beta-sheet core" evidence="2">
    <location>
        <begin position="72"/>
        <end position="160"/>
    </location>
</feature>
<evidence type="ECO:0000313" key="4">
    <source>
        <dbReference type="EMBL" id="KAA8822670.1"/>
    </source>
</evidence>
<dbReference type="AlphaFoldDB" id="A0A5J5DWJ9"/>
<accession>A0A5J5DWJ9</accession>
<dbReference type="InterPro" id="IPR016047">
    <property type="entry name" value="M23ase_b-sheet_dom"/>
</dbReference>
<dbReference type="CDD" id="cd12797">
    <property type="entry name" value="M23_peptidase"/>
    <property type="match status" value="1"/>
</dbReference>
<dbReference type="EMBL" id="RZNZ01000001">
    <property type="protein sequence ID" value="KAA8822670.1"/>
    <property type="molecule type" value="Genomic_DNA"/>
</dbReference>
<keyword evidence="1" id="KW-0732">Signal</keyword>
<reference evidence="5 6" key="1">
    <citation type="journal article" date="2019" name="Syst. Appl. Microbiol.">
        <title>Characterization of Bifidobacterium species in feaces of the Egyptian fruit bat: Description of B. vespertilionis sp. nov. and B. rousetti sp. nov.</title>
        <authorList>
            <person name="Modesto M."/>
            <person name="Satti M."/>
            <person name="Watanabe K."/>
            <person name="Puglisi E."/>
            <person name="Morelli L."/>
            <person name="Huang C.-H."/>
            <person name="Liou J.-S."/>
            <person name="Miyashita M."/>
            <person name="Tamura T."/>
            <person name="Saito S."/>
            <person name="Mori K."/>
            <person name="Huang L."/>
            <person name="Sciavilla P."/>
            <person name="Sandri C."/>
            <person name="Spiezio C."/>
            <person name="Vitali F."/>
            <person name="Cavalieri D."/>
            <person name="Perpetuini G."/>
            <person name="Tofalo R."/>
            <person name="Bonetti A."/>
            <person name="Arita M."/>
            <person name="Mattarelli P."/>
        </authorList>
    </citation>
    <scope>NUCLEOTIDE SEQUENCE [LARGE SCALE GENOMIC DNA]</scope>
    <source>
        <strain evidence="4 6">RST16</strain>
        <strain evidence="3 5">RST8</strain>
    </source>
</reference>
<protein>
    <submittedName>
        <fullName evidence="3">M23 family metallopeptidase</fullName>
    </submittedName>
</protein>
<dbReference type="Proteomes" id="UP000345527">
    <property type="component" value="Unassembled WGS sequence"/>
</dbReference>
<dbReference type="Gene3D" id="2.70.70.10">
    <property type="entry name" value="Glucose Permease (Domain IIA)"/>
    <property type="match status" value="1"/>
</dbReference>
<evidence type="ECO:0000256" key="1">
    <source>
        <dbReference type="SAM" id="SignalP"/>
    </source>
</evidence>
<feature type="chain" id="PRO_5030132030" evidence="1">
    <location>
        <begin position="24"/>
        <end position="180"/>
    </location>
</feature>
<feature type="signal peptide" evidence="1">
    <location>
        <begin position="1"/>
        <end position="23"/>
    </location>
</feature>
<evidence type="ECO:0000313" key="3">
    <source>
        <dbReference type="EMBL" id="KAA8821278.1"/>
    </source>
</evidence>
<name>A0A5J5DWJ9_9BIFI</name>
<dbReference type="Pfam" id="PF01551">
    <property type="entry name" value="Peptidase_M23"/>
    <property type="match status" value="1"/>
</dbReference>
<dbReference type="SUPFAM" id="SSF51261">
    <property type="entry name" value="Duplicated hybrid motif"/>
    <property type="match status" value="1"/>
</dbReference>
<dbReference type="EMBL" id="RZOA01000030">
    <property type="protein sequence ID" value="KAA8821278.1"/>
    <property type="molecule type" value="Genomic_DNA"/>
</dbReference>
<sequence>MALAAIALAIACGLTGPEPMAAAADTGADNAGQGGTISCRATMSWPLEPPAGAAHPVIVEPFDAPSQPWLPGHRGVDLEARGGEPLLAPADGLISFVGEVGGKDVVSVSHGTLVSTFEPARTELAVGAAVERGRPFARVGGRSDHCDGRCLHWGVRAAGRDYRDPTRLASNHRIVLKSAD</sequence>
<evidence type="ECO:0000259" key="2">
    <source>
        <dbReference type="Pfam" id="PF01551"/>
    </source>
</evidence>
<gene>
    <name evidence="3" type="ORF">EM848_10940</name>
    <name evidence="4" type="ORF">EMO90_00640</name>
</gene>
<organism evidence="3 5">
    <name type="scientific">Bifidobacterium vespertilionis</name>
    <dbReference type="NCBI Taxonomy" id="2562524"/>
    <lineage>
        <taxon>Bacteria</taxon>
        <taxon>Bacillati</taxon>
        <taxon>Actinomycetota</taxon>
        <taxon>Actinomycetes</taxon>
        <taxon>Bifidobacteriales</taxon>
        <taxon>Bifidobacteriaceae</taxon>
        <taxon>Bifidobacterium</taxon>
    </lineage>
</organism>